<comment type="caution">
    <text evidence="5">The sequence shown here is derived from an EMBL/GenBank/DDBJ whole genome shotgun (WGS) entry which is preliminary data.</text>
</comment>
<keyword evidence="2 3" id="KW-0378">Hydrolase</keyword>
<evidence type="ECO:0000259" key="4">
    <source>
        <dbReference type="Pfam" id="PF00135"/>
    </source>
</evidence>
<dbReference type="GO" id="GO:0005615">
    <property type="term" value="C:extracellular space"/>
    <property type="evidence" value="ECO:0007669"/>
    <property type="project" value="TreeGrafter"/>
</dbReference>
<dbReference type="GO" id="GO:0019695">
    <property type="term" value="P:choline metabolic process"/>
    <property type="evidence" value="ECO:0007669"/>
    <property type="project" value="TreeGrafter"/>
</dbReference>
<dbReference type="PANTHER" id="PTHR43918:SF4">
    <property type="entry name" value="CARBOXYLIC ESTER HYDROLASE"/>
    <property type="match status" value="1"/>
</dbReference>
<dbReference type="EMBL" id="SJJR01000007">
    <property type="protein sequence ID" value="TCB97207.1"/>
    <property type="molecule type" value="Genomic_DNA"/>
</dbReference>
<keyword evidence="6" id="KW-1185">Reference proteome</keyword>
<dbReference type="RefSeq" id="WP_131303875.1">
    <property type="nucleotide sequence ID" value="NZ_SJJR01000007.1"/>
</dbReference>
<evidence type="ECO:0000256" key="1">
    <source>
        <dbReference type="ARBA" id="ARBA00005964"/>
    </source>
</evidence>
<dbReference type="Gene3D" id="3.40.50.1820">
    <property type="entry name" value="alpha/beta hydrolase"/>
    <property type="match status" value="1"/>
</dbReference>
<proteinExistence type="inferred from homology"/>
<evidence type="ECO:0000313" key="6">
    <source>
        <dbReference type="Proteomes" id="UP000292274"/>
    </source>
</evidence>
<dbReference type="Proteomes" id="UP000292274">
    <property type="component" value="Unassembled WGS sequence"/>
</dbReference>
<dbReference type="InterPro" id="IPR050654">
    <property type="entry name" value="AChE-related_enzymes"/>
</dbReference>
<dbReference type="EC" id="3.1.1.-" evidence="3"/>
<evidence type="ECO:0000313" key="5">
    <source>
        <dbReference type="EMBL" id="TCB97207.1"/>
    </source>
</evidence>
<dbReference type="GO" id="GO:0005886">
    <property type="term" value="C:plasma membrane"/>
    <property type="evidence" value="ECO:0007669"/>
    <property type="project" value="TreeGrafter"/>
</dbReference>
<gene>
    <name evidence="5" type="ORF">E0H26_13120</name>
</gene>
<dbReference type="InterPro" id="IPR002018">
    <property type="entry name" value="CarbesteraseB"/>
</dbReference>
<dbReference type="Pfam" id="PF00135">
    <property type="entry name" value="COesterase"/>
    <property type="match status" value="1"/>
</dbReference>
<sequence length="470" mass="49214">MEIVTTSGPVRGRHTAYGTAFLGVPYAAGPTGAARFAVPAPPPPWTDVRDATRPGPTAPQPTRTAFGTLDMSPYFGPGWQRGTEYLTLNLWTPPARAEPVPVMVFVHGGGFVAGSANSPLYDGTAFARDGVILVSVNYRLGIPGFLHLPDAPDNRGLLDVRAALHWVRDNIASFGGDPDNVTLFGQSAGAIIVGGLLADPTSAGLIRRAIVQSGSGVGAFTPEQAAVVTAAVGRELHVEPTVGTLAEVDDARLVALTPRLSGLDLRIRGHHDPLGGITAFSLVLDEQPVNAVGAGRGGDVDLLIGTNRDEGALYLAPVGLLTGSTDADVYATAARFHTDPDGAVRAYRQALPDASAVDLRTAILGDGLFGTGTRKLAEAHATHGPTWAYLFTWRSAALNGQLGASHVMELPFVFDRLHLPALHGPQSLLGDTAPPGELATSMHAAWIRFATTGDPGWPRYPEIHHLGPEV</sequence>
<dbReference type="InterPro" id="IPR019826">
    <property type="entry name" value="Carboxylesterase_B_AS"/>
</dbReference>
<dbReference type="GO" id="GO:0003990">
    <property type="term" value="F:acetylcholinesterase activity"/>
    <property type="evidence" value="ECO:0007669"/>
    <property type="project" value="TreeGrafter"/>
</dbReference>
<dbReference type="SUPFAM" id="SSF53474">
    <property type="entry name" value="alpha/beta-Hydrolases"/>
    <property type="match status" value="1"/>
</dbReference>
<dbReference type="PANTHER" id="PTHR43918">
    <property type="entry name" value="ACETYLCHOLINESTERASE"/>
    <property type="match status" value="1"/>
</dbReference>
<accession>A0A4R0GK52</accession>
<organism evidence="5 6">
    <name type="scientific">Micromonospora zingiberis</name>
    <dbReference type="NCBI Taxonomy" id="2053011"/>
    <lineage>
        <taxon>Bacteria</taxon>
        <taxon>Bacillati</taxon>
        <taxon>Actinomycetota</taxon>
        <taxon>Actinomycetes</taxon>
        <taxon>Micromonosporales</taxon>
        <taxon>Micromonosporaceae</taxon>
        <taxon>Micromonospora</taxon>
    </lineage>
</organism>
<feature type="domain" description="Carboxylesterase type B" evidence="4">
    <location>
        <begin position="3"/>
        <end position="456"/>
    </location>
</feature>
<dbReference type="AlphaFoldDB" id="A0A4R0GK52"/>
<dbReference type="GO" id="GO:0006581">
    <property type="term" value="P:acetylcholine catabolic process"/>
    <property type="evidence" value="ECO:0007669"/>
    <property type="project" value="TreeGrafter"/>
</dbReference>
<evidence type="ECO:0000256" key="3">
    <source>
        <dbReference type="RuleBase" id="RU361235"/>
    </source>
</evidence>
<name>A0A4R0GK52_9ACTN</name>
<dbReference type="InterPro" id="IPR029058">
    <property type="entry name" value="AB_hydrolase_fold"/>
</dbReference>
<dbReference type="PROSITE" id="PS00122">
    <property type="entry name" value="CARBOXYLESTERASE_B_1"/>
    <property type="match status" value="1"/>
</dbReference>
<reference evidence="5 6" key="1">
    <citation type="submission" date="2019-02" db="EMBL/GenBank/DDBJ databases">
        <title>Jishengella sp. nov., isolated from a root of Zingiber montanum.</title>
        <authorList>
            <person name="Kuncharoen N."/>
            <person name="Kudo T."/>
            <person name="Masahiro Y."/>
            <person name="Ohkuma M."/>
            <person name="Tanasupawat S."/>
        </authorList>
    </citation>
    <scope>NUCLEOTIDE SEQUENCE [LARGE SCALE GENOMIC DNA]</scope>
    <source>
        <strain evidence="5 6">PLAI 1-1</strain>
    </source>
</reference>
<evidence type="ECO:0000256" key="2">
    <source>
        <dbReference type="ARBA" id="ARBA00022801"/>
    </source>
</evidence>
<dbReference type="OrthoDB" id="3199405at2"/>
<comment type="similarity">
    <text evidence="1 3">Belongs to the type-B carboxylesterase/lipase family.</text>
</comment>
<protein>
    <recommendedName>
        <fullName evidence="3">Carboxylic ester hydrolase</fullName>
        <ecNumber evidence="3">3.1.1.-</ecNumber>
    </recommendedName>
</protein>